<dbReference type="EMBL" id="UZAU01000534">
    <property type="status" value="NOT_ANNOTATED_CDS"/>
    <property type="molecule type" value="Genomic_DNA"/>
</dbReference>
<keyword evidence="3" id="KW-1185">Reference proteome</keyword>
<accession>A0A803PL41</accession>
<name>A0A803PL41_CANSA</name>
<reference evidence="2" key="1">
    <citation type="submission" date="2018-11" db="EMBL/GenBank/DDBJ databases">
        <authorList>
            <person name="Grassa J C."/>
        </authorList>
    </citation>
    <scope>NUCLEOTIDE SEQUENCE [LARGE SCALE GENOMIC DNA]</scope>
</reference>
<dbReference type="EnsemblPlants" id="evm.model.05.1380">
    <property type="protein sequence ID" value="cds.evm.model.05.1380"/>
    <property type="gene ID" value="evm.TU.05.1380"/>
</dbReference>
<dbReference type="Proteomes" id="UP000596661">
    <property type="component" value="Chromosome 5"/>
</dbReference>
<reference evidence="2" key="2">
    <citation type="submission" date="2021-03" db="UniProtKB">
        <authorList>
            <consortium name="EnsemblPlants"/>
        </authorList>
    </citation>
    <scope>IDENTIFICATION</scope>
</reference>
<dbReference type="Gramene" id="evm.model.05.1380">
    <property type="protein sequence ID" value="cds.evm.model.05.1380"/>
    <property type="gene ID" value="evm.TU.05.1380"/>
</dbReference>
<feature type="region of interest" description="Disordered" evidence="1">
    <location>
        <begin position="1"/>
        <end position="36"/>
    </location>
</feature>
<evidence type="ECO:0000313" key="2">
    <source>
        <dbReference type="EnsemblPlants" id="cds.evm.model.05.1380"/>
    </source>
</evidence>
<organism evidence="2 3">
    <name type="scientific">Cannabis sativa</name>
    <name type="common">Hemp</name>
    <name type="synonym">Marijuana</name>
    <dbReference type="NCBI Taxonomy" id="3483"/>
    <lineage>
        <taxon>Eukaryota</taxon>
        <taxon>Viridiplantae</taxon>
        <taxon>Streptophyta</taxon>
        <taxon>Embryophyta</taxon>
        <taxon>Tracheophyta</taxon>
        <taxon>Spermatophyta</taxon>
        <taxon>Magnoliopsida</taxon>
        <taxon>eudicotyledons</taxon>
        <taxon>Gunneridae</taxon>
        <taxon>Pentapetalae</taxon>
        <taxon>rosids</taxon>
        <taxon>fabids</taxon>
        <taxon>Rosales</taxon>
        <taxon>Cannabaceae</taxon>
        <taxon>Cannabis</taxon>
    </lineage>
</organism>
<dbReference type="AlphaFoldDB" id="A0A803PL41"/>
<protein>
    <submittedName>
        <fullName evidence="2">Uncharacterized protein</fullName>
    </submittedName>
</protein>
<proteinExistence type="predicted"/>
<feature type="compositionally biased region" description="Polar residues" evidence="1">
    <location>
        <begin position="1"/>
        <end position="10"/>
    </location>
</feature>
<sequence>MSDLSDSQVLGSRCNAFDGDEDHQEDSFIPTSISKEEVATGGDTELGLMSSTDIERMVQELTNREQSKFETLSLYCVGRGSPAHSRCTPGRRGRRD</sequence>
<evidence type="ECO:0000313" key="3">
    <source>
        <dbReference type="Proteomes" id="UP000596661"/>
    </source>
</evidence>
<evidence type="ECO:0000256" key="1">
    <source>
        <dbReference type="SAM" id="MobiDB-lite"/>
    </source>
</evidence>